<evidence type="ECO:0008006" key="5">
    <source>
        <dbReference type="Google" id="ProtNLM"/>
    </source>
</evidence>
<feature type="region of interest" description="Disordered" evidence="1">
    <location>
        <begin position="44"/>
        <end position="73"/>
    </location>
</feature>
<dbReference type="PROSITE" id="PS51257">
    <property type="entry name" value="PROKAR_LIPOPROTEIN"/>
    <property type="match status" value="1"/>
</dbReference>
<feature type="signal peptide" evidence="2">
    <location>
        <begin position="1"/>
        <end position="23"/>
    </location>
</feature>
<keyword evidence="4" id="KW-1185">Reference proteome</keyword>
<evidence type="ECO:0000313" key="4">
    <source>
        <dbReference type="Proteomes" id="UP000625210"/>
    </source>
</evidence>
<accession>A0A8J2Y8P7</accession>
<feature type="region of interest" description="Disordered" evidence="1">
    <location>
        <begin position="183"/>
        <end position="205"/>
    </location>
</feature>
<dbReference type="RefSeq" id="WP_188646386.1">
    <property type="nucleotide sequence ID" value="NZ_BMHQ01000002.1"/>
</dbReference>
<dbReference type="AlphaFoldDB" id="A0A8J2Y8P7"/>
<feature type="chain" id="PRO_5039721106" description="Sporulation protein" evidence="2">
    <location>
        <begin position="24"/>
        <end position="205"/>
    </location>
</feature>
<evidence type="ECO:0000313" key="3">
    <source>
        <dbReference type="EMBL" id="GGE07131.1"/>
    </source>
</evidence>
<sequence length="205" mass="22790">MKIWGWMLTALCLLGIVACQPNARPDDGYDESLYQDGKRGYGYVTNRRPQGTNANPLGYSRQRGNEFRNATDGGALPGPDVYIDRNALARQIAYLSTKLPNVSDAAVLVTASHVFIGVEGNNRARPSQKALYETRRTALSLTPRYYQVYVSGKPGFKKRLQEIGAKAMGTREKLTLTTQEMNGLMQDLDQPPLGEHKKNPLKKTQ</sequence>
<organism evidence="3 4">
    <name type="scientific">Marinithermofilum abyssi</name>
    <dbReference type="NCBI Taxonomy" id="1571185"/>
    <lineage>
        <taxon>Bacteria</taxon>
        <taxon>Bacillati</taxon>
        <taxon>Bacillota</taxon>
        <taxon>Bacilli</taxon>
        <taxon>Bacillales</taxon>
        <taxon>Thermoactinomycetaceae</taxon>
        <taxon>Marinithermofilum</taxon>
    </lineage>
</organism>
<comment type="caution">
    <text evidence="3">The sequence shown here is derived from an EMBL/GenBank/DDBJ whole genome shotgun (WGS) entry which is preliminary data.</text>
</comment>
<keyword evidence="2" id="KW-0732">Signal</keyword>
<reference evidence="3" key="1">
    <citation type="journal article" date="2014" name="Int. J. Syst. Evol. Microbiol.">
        <title>Complete genome sequence of Corynebacterium casei LMG S-19264T (=DSM 44701T), isolated from a smear-ripened cheese.</title>
        <authorList>
            <consortium name="US DOE Joint Genome Institute (JGI-PGF)"/>
            <person name="Walter F."/>
            <person name="Albersmeier A."/>
            <person name="Kalinowski J."/>
            <person name="Ruckert C."/>
        </authorList>
    </citation>
    <scope>NUCLEOTIDE SEQUENCE</scope>
    <source>
        <strain evidence="3">CGMCC 1.15179</strain>
    </source>
</reference>
<gene>
    <name evidence="3" type="ORF">GCM10011571_05460</name>
</gene>
<dbReference type="Pfam" id="PF09580">
    <property type="entry name" value="Spore_YhcN_YlaJ"/>
    <property type="match status" value="1"/>
</dbReference>
<evidence type="ECO:0000256" key="1">
    <source>
        <dbReference type="SAM" id="MobiDB-lite"/>
    </source>
</evidence>
<evidence type="ECO:0000256" key="2">
    <source>
        <dbReference type="SAM" id="SignalP"/>
    </source>
</evidence>
<dbReference type="EMBL" id="BMHQ01000002">
    <property type="protein sequence ID" value="GGE07131.1"/>
    <property type="molecule type" value="Genomic_DNA"/>
</dbReference>
<reference evidence="3" key="2">
    <citation type="submission" date="2020-09" db="EMBL/GenBank/DDBJ databases">
        <authorList>
            <person name="Sun Q."/>
            <person name="Zhou Y."/>
        </authorList>
    </citation>
    <scope>NUCLEOTIDE SEQUENCE</scope>
    <source>
        <strain evidence="3">CGMCC 1.15179</strain>
    </source>
</reference>
<proteinExistence type="predicted"/>
<dbReference type="InterPro" id="IPR019076">
    <property type="entry name" value="Spore_lipoprot_YhcN/YlaJ-like"/>
</dbReference>
<protein>
    <recommendedName>
        <fullName evidence="5">Sporulation protein</fullName>
    </recommendedName>
</protein>
<name>A0A8J2Y8P7_9BACL</name>
<dbReference type="Proteomes" id="UP000625210">
    <property type="component" value="Unassembled WGS sequence"/>
</dbReference>